<keyword evidence="3" id="KW-1185">Reference proteome</keyword>
<dbReference type="Proteomes" id="UP001266305">
    <property type="component" value="Unassembled WGS sequence"/>
</dbReference>
<accession>A0ABQ9W6K5</accession>
<feature type="region of interest" description="Disordered" evidence="1">
    <location>
        <begin position="21"/>
        <end position="77"/>
    </location>
</feature>
<organism evidence="2 3">
    <name type="scientific">Saguinus oedipus</name>
    <name type="common">Cotton-top tamarin</name>
    <name type="synonym">Oedipomidas oedipus</name>
    <dbReference type="NCBI Taxonomy" id="9490"/>
    <lineage>
        <taxon>Eukaryota</taxon>
        <taxon>Metazoa</taxon>
        <taxon>Chordata</taxon>
        <taxon>Craniata</taxon>
        <taxon>Vertebrata</taxon>
        <taxon>Euteleostomi</taxon>
        <taxon>Mammalia</taxon>
        <taxon>Eutheria</taxon>
        <taxon>Euarchontoglires</taxon>
        <taxon>Primates</taxon>
        <taxon>Haplorrhini</taxon>
        <taxon>Platyrrhini</taxon>
        <taxon>Cebidae</taxon>
        <taxon>Callitrichinae</taxon>
        <taxon>Saguinus</taxon>
    </lineage>
</organism>
<reference evidence="2 3" key="1">
    <citation type="submission" date="2023-05" db="EMBL/GenBank/DDBJ databases">
        <title>B98-5 Cell Line De Novo Hybrid Assembly: An Optical Mapping Approach.</title>
        <authorList>
            <person name="Kananen K."/>
            <person name="Auerbach J.A."/>
            <person name="Kautto E."/>
            <person name="Blachly J.S."/>
        </authorList>
    </citation>
    <scope>NUCLEOTIDE SEQUENCE [LARGE SCALE GENOMIC DNA]</scope>
    <source>
        <strain evidence="2">B95-8</strain>
        <tissue evidence="2">Cell line</tissue>
    </source>
</reference>
<evidence type="ECO:0000313" key="2">
    <source>
        <dbReference type="EMBL" id="KAK2117253.1"/>
    </source>
</evidence>
<name>A0ABQ9W6K5_SAGOE</name>
<evidence type="ECO:0000313" key="3">
    <source>
        <dbReference type="Proteomes" id="UP001266305"/>
    </source>
</evidence>
<proteinExistence type="predicted"/>
<dbReference type="EMBL" id="JASSZA010000002">
    <property type="protein sequence ID" value="KAK2117253.1"/>
    <property type="molecule type" value="Genomic_DNA"/>
</dbReference>
<feature type="compositionally biased region" description="Polar residues" evidence="1">
    <location>
        <begin position="50"/>
        <end position="62"/>
    </location>
</feature>
<sequence>MDSEMNERFFLRPVTSLLCGGRQYESDGNETGREIVSTKHSSCKPRGSVLQRSSVGTRSADPSGQRDGRKPVPQASSFGLETLRELCFKPLPGSQAETREFDLKVLQGETEVLETDLVYHLVTKGKCLLFLQKESSTLKFLSSEFLPSQCISSLSQMKAFFFPGSGFHDLAHEKDCS</sequence>
<evidence type="ECO:0000256" key="1">
    <source>
        <dbReference type="SAM" id="MobiDB-lite"/>
    </source>
</evidence>
<protein>
    <submittedName>
        <fullName evidence="2">Uncharacterized protein</fullName>
    </submittedName>
</protein>
<gene>
    <name evidence="2" type="ORF">P7K49_004139</name>
</gene>
<comment type="caution">
    <text evidence="2">The sequence shown here is derived from an EMBL/GenBank/DDBJ whole genome shotgun (WGS) entry which is preliminary data.</text>
</comment>